<organism evidence="3 4">
    <name type="scientific">Dipteronia sinensis</name>
    <dbReference type="NCBI Taxonomy" id="43782"/>
    <lineage>
        <taxon>Eukaryota</taxon>
        <taxon>Viridiplantae</taxon>
        <taxon>Streptophyta</taxon>
        <taxon>Embryophyta</taxon>
        <taxon>Tracheophyta</taxon>
        <taxon>Spermatophyta</taxon>
        <taxon>Magnoliopsida</taxon>
        <taxon>eudicotyledons</taxon>
        <taxon>Gunneridae</taxon>
        <taxon>Pentapetalae</taxon>
        <taxon>rosids</taxon>
        <taxon>malvids</taxon>
        <taxon>Sapindales</taxon>
        <taxon>Sapindaceae</taxon>
        <taxon>Hippocastanoideae</taxon>
        <taxon>Acereae</taxon>
        <taxon>Dipteronia</taxon>
    </lineage>
</organism>
<dbReference type="Proteomes" id="UP001281410">
    <property type="component" value="Unassembled WGS sequence"/>
</dbReference>
<reference evidence="3" key="1">
    <citation type="journal article" date="2023" name="Plant J.">
        <title>Genome sequences and population genomics provide insights into the demographic history, inbreeding, and mutation load of two 'living fossil' tree species of Dipteronia.</title>
        <authorList>
            <person name="Feng Y."/>
            <person name="Comes H.P."/>
            <person name="Chen J."/>
            <person name="Zhu S."/>
            <person name="Lu R."/>
            <person name="Zhang X."/>
            <person name="Li P."/>
            <person name="Qiu J."/>
            <person name="Olsen K.M."/>
            <person name="Qiu Y."/>
        </authorList>
    </citation>
    <scope>NUCLEOTIDE SEQUENCE</scope>
    <source>
        <strain evidence="3">NBL</strain>
    </source>
</reference>
<dbReference type="InterPro" id="IPR025558">
    <property type="entry name" value="DUF4283"/>
</dbReference>
<comment type="caution">
    <text evidence="3">The sequence shown here is derived from an EMBL/GenBank/DDBJ whole genome shotgun (WGS) entry which is preliminary data.</text>
</comment>
<dbReference type="PANTHER" id="PTHR31286">
    <property type="entry name" value="GLYCINE-RICH CELL WALL STRUCTURAL PROTEIN 1.8-LIKE"/>
    <property type="match status" value="1"/>
</dbReference>
<sequence>MVCVTMDVDDIATLCHGLSIKEKKKSVLTLDGNLKDKEVQRLELCLVGKVFSTKLVNRNAFMDVMNKIWRVERGVEIEQIKDNIFEFCFKTLKDRQRILKVCLWSFDKAIIVFEKPIGEGDAEDMWFNSVDFWVQIHNLPLLYMTYEIGKFLDANWRLAVWSRAISHPKKAYMGLGRGDNRKWGKSKGSGGFKTDNGGNRRTYDNWRGNMNRTVETDSEDRRKRVGEMHGVLEEARALDNGAICMGFDKWVVAKLYRRMGLLGQPNRKIQIVPWPEAQIWARAQIALQIRSHWVIWKRVGQGRSGVRRTENLGKKLGKRRSGDRVERNVIECKIFRILPTSIINGTRAAKTLSNKSEGDENDASKAQKVMAKAKADQKIEVSTTNVQESMASDSARTVTQLKVSSVAEKVKHLEFWGSDHRPLVLYVCEGSYKQKTGRRFYFEECWIEDEECKAIVEATWDESGNWKNSKADMELLASDYFGRMLSSSNPTVDDLGKILNGVNLRLDSNTSRFLDAEFTREEVQKSIFDMNPIKAPSSDGLPVIFYQKY</sequence>
<name>A0AAE0ABH0_9ROSI</name>
<evidence type="ECO:0000313" key="4">
    <source>
        <dbReference type="Proteomes" id="UP001281410"/>
    </source>
</evidence>
<dbReference type="AlphaFoldDB" id="A0AAE0ABH0"/>
<evidence type="ECO:0000259" key="2">
    <source>
        <dbReference type="Pfam" id="PF14111"/>
    </source>
</evidence>
<dbReference type="Pfam" id="PF14111">
    <property type="entry name" value="DUF4283"/>
    <property type="match status" value="1"/>
</dbReference>
<feature type="region of interest" description="Disordered" evidence="1">
    <location>
        <begin position="185"/>
        <end position="207"/>
    </location>
</feature>
<protein>
    <recommendedName>
        <fullName evidence="2">DUF4283 domain-containing protein</fullName>
    </recommendedName>
</protein>
<gene>
    <name evidence="3" type="ORF">Dsin_015561</name>
</gene>
<dbReference type="PANTHER" id="PTHR31286:SF167">
    <property type="entry name" value="OS09G0268800 PROTEIN"/>
    <property type="match status" value="1"/>
</dbReference>
<accession>A0AAE0ABH0</accession>
<dbReference type="EMBL" id="JANJYJ010000005">
    <property type="protein sequence ID" value="KAK3210855.1"/>
    <property type="molecule type" value="Genomic_DNA"/>
</dbReference>
<keyword evidence="4" id="KW-1185">Reference proteome</keyword>
<dbReference type="InterPro" id="IPR040256">
    <property type="entry name" value="At4g02000-like"/>
</dbReference>
<evidence type="ECO:0000313" key="3">
    <source>
        <dbReference type="EMBL" id="KAK3210855.1"/>
    </source>
</evidence>
<proteinExistence type="predicted"/>
<evidence type="ECO:0000256" key="1">
    <source>
        <dbReference type="SAM" id="MobiDB-lite"/>
    </source>
</evidence>
<feature type="domain" description="DUF4283" evidence="2">
    <location>
        <begin position="40"/>
        <end position="114"/>
    </location>
</feature>